<sequence length="174" mass="19251">MNIFKKINIVLFKFSILKLPSYLNSKSANKIKNYLAKKVLISVGKNINWGKSIHMSLDIKIGDDSGIGNNAFLNGPINIGKDVMMGANVTIFRRNHRSDRIDIPMRMQGMEDGTELVIEDDVWIGNDVTILPKVKKIGHGSIIGTRTVVCHDVPPMSVVVGNPGKIVKKRENNG</sequence>
<proteinExistence type="inferred from homology"/>
<dbReference type="PANTHER" id="PTHR23416">
    <property type="entry name" value="SIALIC ACID SYNTHASE-RELATED"/>
    <property type="match status" value="1"/>
</dbReference>
<organism evidence="3 4">
    <name type="scientific">Thomasclavelia spiroformis</name>
    <dbReference type="NCBI Taxonomy" id="29348"/>
    <lineage>
        <taxon>Bacteria</taxon>
        <taxon>Bacillati</taxon>
        <taxon>Bacillota</taxon>
        <taxon>Erysipelotrichia</taxon>
        <taxon>Erysipelotrichales</taxon>
        <taxon>Coprobacillaceae</taxon>
        <taxon>Thomasclavelia</taxon>
    </lineage>
</organism>
<evidence type="ECO:0000313" key="3">
    <source>
        <dbReference type="EMBL" id="OUQ04140.1"/>
    </source>
</evidence>
<gene>
    <name evidence="3" type="ORF">B5E91_11520</name>
</gene>
<accession>A0A1Y4QG82</accession>
<keyword evidence="2" id="KW-0808">Transferase</keyword>
<dbReference type="AlphaFoldDB" id="A0A1Y4QG82"/>
<comment type="similarity">
    <text evidence="1">Belongs to the transferase hexapeptide repeat family.</text>
</comment>
<dbReference type="Proteomes" id="UP000196258">
    <property type="component" value="Unassembled WGS sequence"/>
</dbReference>
<name>A0A1Y4QG82_9FIRM</name>
<reference evidence="4" key="1">
    <citation type="submission" date="2017-04" db="EMBL/GenBank/DDBJ databases">
        <title>Function of individual gut microbiota members based on whole genome sequencing of pure cultures obtained from chicken caecum.</title>
        <authorList>
            <person name="Medvecky M."/>
            <person name="Cejkova D."/>
            <person name="Polansky O."/>
            <person name="Karasova D."/>
            <person name="Kubasova T."/>
            <person name="Cizek A."/>
            <person name="Rychlik I."/>
        </authorList>
    </citation>
    <scope>NUCLEOTIDE SEQUENCE [LARGE SCALE GENOMIC DNA]</scope>
    <source>
        <strain evidence="4">An149</strain>
    </source>
</reference>
<dbReference type="RefSeq" id="WP_087257795.1">
    <property type="nucleotide sequence ID" value="NZ_NFLB01000014.1"/>
</dbReference>
<dbReference type="SUPFAM" id="SSF51161">
    <property type="entry name" value="Trimeric LpxA-like enzymes"/>
    <property type="match status" value="1"/>
</dbReference>
<evidence type="ECO:0000313" key="4">
    <source>
        <dbReference type="Proteomes" id="UP000196258"/>
    </source>
</evidence>
<evidence type="ECO:0000256" key="2">
    <source>
        <dbReference type="ARBA" id="ARBA00022679"/>
    </source>
</evidence>
<dbReference type="Gene3D" id="2.160.10.10">
    <property type="entry name" value="Hexapeptide repeat proteins"/>
    <property type="match status" value="1"/>
</dbReference>
<dbReference type="InterPro" id="IPR051159">
    <property type="entry name" value="Hexapeptide_acetyltransf"/>
</dbReference>
<evidence type="ECO:0008006" key="5">
    <source>
        <dbReference type="Google" id="ProtNLM"/>
    </source>
</evidence>
<comment type="caution">
    <text evidence="3">The sequence shown here is derived from an EMBL/GenBank/DDBJ whole genome shotgun (WGS) entry which is preliminary data.</text>
</comment>
<protein>
    <recommendedName>
        <fullName evidence="5">Acyltransferase</fullName>
    </recommendedName>
</protein>
<dbReference type="EMBL" id="NFLB01000014">
    <property type="protein sequence ID" value="OUQ04140.1"/>
    <property type="molecule type" value="Genomic_DNA"/>
</dbReference>
<dbReference type="GO" id="GO:0008374">
    <property type="term" value="F:O-acyltransferase activity"/>
    <property type="evidence" value="ECO:0007669"/>
    <property type="project" value="TreeGrafter"/>
</dbReference>
<dbReference type="PANTHER" id="PTHR23416:SF23">
    <property type="entry name" value="ACETYLTRANSFERASE C18B11.09C-RELATED"/>
    <property type="match status" value="1"/>
</dbReference>
<evidence type="ECO:0000256" key="1">
    <source>
        <dbReference type="ARBA" id="ARBA00007274"/>
    </source>
</evidence>
<dbReference type="InterPro" id="IPR011004">
    <property type="entry name" value="Trimer_LpxA-like_sf"/>
</dbReference>